<keyword evidence="1" id="KW-0472">Membrane</keyword>
<dbReference type="AlphaFoldDB" id="A0A2J8A4U5"/>
<evidence type="ECO:0000256" key="1">
    <source>
        <dbReference type="SAM" id="Phobius"/>
    </source>
</evidence>
<proteinExistence type="predicted"/>
<keyword evidence="1" id="KW-0812">Transmembrane</keyword>
<feature type="transmembrane region" description="Helical" evidence="1">
    <location>
        <begin position="32"/>
        <end position="55"/>
    </location>
</feature>
<keyword evidence="1" id="KW-1133">Transmembrane helix</keyword>
<comment type="caution">
    <text evidence="2">The sequence shown here is derived from an EMBL/GenBank/DDBJ whole genome shotgun (WGS) entry which is preliminary data.</text>
</comment>
<organism evidence="2 3">
    <name type="scientific">Tetrabaena socialis</name>
    <dbReference type="NCBI Taxonomy" id="47790"/>
    <lineage>
        <taxon>Eukaryota</taxon>
        <taxon>Viridiplantae</taxon>
        <taxon>Chlorophyta</taxon>
        <taxon>core chlorophytes</taxon>
        <taxon>Chlorophyceae</taxon>
        <taxon>CS clade</taxon>
        <taxon>Chlamydomonadales</taxon>
        <taxon>Tetrabaenaceae</taxon>
        <taxon>Tetrabaena</taxon>
    </lineage>
</organism>
<feature type="transmembrane region" description="Helical" evidence="1">
    <location>
        <begin position="125"/>
        <end position="146"/>
    </location>
</feature>
<dbReference type="Proteomes" id="UP000236333">
    <property type="component" value="Unassembled WGS sequence"/>
</dbReference>
<feature type="transmembrane region" description="Helical" evidence="1">
    <location>
        <begin position="176"/>
        <end position="196"/>
    </location>
</feature>
<name>A0A2J8A4U5_9CHLO</name>
<gene>
    <name evidence="2" type="ORF">TSOC_006001</name>
</gene>
<accession>A0A2J8A4U5</accession>
<dbReference type="EMBL" id="PGGS01000175">
    <property type="protein sequence ID" value="PNH07537.1"/>
    <property type="molecule type" value="Genomic_DNA"/>
</dbReference>
<evidence type="ECO:0000313" key="3">
    <source>
        <dbReference type="Proteomes" id="UP000236333"/>
    </source>
</evidence>
<feature type="transmembrane region" description="Helical" evidence="1">
    <location>
        <begin position="85"/>
        <end position="113"/>
    </location>
</feature>
<evidence type="ECO:0000313" key="2">
    <source>
        <dbReference type="EMBL" id="PNH07537.1"/>
    </source>
</evidence>
<dbReference type="OrthoDB" id="542626at2759"/>
<protein>
    <submittedName>
        <fullName evidence="2">Uncharacterized protein</fullName>
    </submittedName>
</protein>
<sequence>MSANRDRLPVSSSHVETGAPSFRQYHSPMRRFVIGAFTVNAALAVVFTLLCGSSYKAFTAAVEQLGRGETAGFPAGSKSSDWQQLFMGAAISAAFAVVLTILFHACALALLLCSFKSLADRNRRFGRAVIMAASLCVGLHVLNIALQFRSYGPTLSTWRSQYGAPFKPTLLRTCVVFGYLSTANYLVLAGLLFFWADPVDVYLLDRSPAGVQL</sequence>
<reference evidence="2 3" key="1">
    <citation type="journal article" date="2017" name="Mol. Biol. Evol.">
        <title>The 4-celled Tetrabaena socialis nuclear genome reveals the essential components for genetic control of cell number at the origin of multicellularity in the volvocine lineage.</title>
        <authorList>
            <person name="Featherston J."/>
            <person name="Arakaki Y."/>
            <person name="Hanschen E.R."/>
            <person name="Ferris P.J."/>
            <person name="Michod R.E."/>
            <person name="Olson B.J.S.C."/>
            <person name="Nozaki H."/>
            <person name="Durand P.M."/>
        </authorList>
    </citation>
    <scope>NUCLEOTIDE SEQUENCE [LARGE SCALE GENOMIC DNA]</scope>
    <source>
        <strain evidence="2 3">NIES-571</strain>
    </source>
</reference>
<keyword evidence="3" id="KW-1185">Reference proteome</keyword>